<evidence type="ECO:0000256" key="5">
    <source>
        <dbReference type="ARBA" id="ARBA00022723"/>
    </source>
</evidence>
<dbReference type="RefSeq" id="WP_093314055.1">
    <property type="nucleotide sequence ID" value="NZ_FOZG01000002.1"/>
</dbReference>
<evidence type="ECO:0000259" key="10">
    <source>
        <dbReference type="PROSITE" id="PS51462"/>
    </source>
</evidence>
<dbReference type="Pfam" id="PF00293">
    <property type="entry name" value="NUDIX"/>
    <property type="match status" value="1"/>
</dbReference>
<dbReference type="STRING" id="1166337.SAMN05192580_1929"/>
<comment type="similarity">
    <text evidence="3">Belongs to the Nudix hydrolase family. NudC subfamily.</text>
</comment>
<dbReference type="PANTHER" id="PTHR42904:SF6">
    <property type="entry name" value="NAD-CAPPED RNA HYDROLASE NUDT12"/>
    <property type="match status" value="1"/>
</dbReference>
<sequence>MTPAGFTGSRLDRADAWRGDPERFAALLADPAARLLRLDGLDPLLEADGTLGWAPLPADPTPLAFLGMLDGAPRFAALGAVPPATRRTRGLEAALALMPPAEAATYAAARSLIDWHARHGFCANCSAVTAAIRAGWARSCPDCGAEHYPRTDPVVIMLAEHGTGDDARVLVGRQASWPPNRYSALAGFVEVGESIEEAVARELFEEAGVRAGDVRFVASQPWPFPSQLMIACIATVDDARLTLDANEIESALWVDRAGIAGALAESEGAPFLAPPPYAIAHTLFERWLAGA</sequence>
<keyword evidence="7" id="KW-0460">Magnesium</keyword>
<accession>A0A1I6KY33</accession>
<organism evidence="11 12">
    <name type="scientific">Sphingomonas jatrophae</name>
    <dbReference type="NCBI Taxonomy" id="1166337"/>
    <lineage>
        <taxon>Bacteria</taxon>
        <taxon>Pseudomonadati</taxon>
        <taxon>Pseudomonadota</taxon>
        <taxon>Alphaproteobacteria</taxon>
        <taxon>Sphingomonadales</taxon>
        <taxon>Sphingomonadaceae</taxon>
        <taxon>Sphingomonas</taxon>
    </lineage>
</organism>
<gene>
    <name evidence="11" type="ORF">SAMN05192580_1929</name>
</gene>
<reference evidence="11 12" key="1">
    <citation type="submission" date="2016-10" db="EMBL/GenBank/DDBJ databases">
        <authorList>
            <person name="de Groot N.N."/>
        </authorList>
    </citation>
    <scope>NUCLEOTIDE SEQUENCE [LARGE SCALE GENOMIC DNA]</scope>
    <source>
        <strain evidence="11 12">S5-249</strain>
    </source>
</reference>
<evidence type="ECO:0000313" key="12">
    <source>
        <dbReference type="Proteomes" id="UP000198824"/>
    </source>
</evidence>
<dbReference type="PANTHER" id="PTHR42904">
    <property type="entry name" value="NUDIX HYDROLASE, NUDC SUBFAMILY"/>
    <property type="match status" value="1"/>
</dbReference>
<evidence type="ECO:0000256" key="4">
    <source>
        <dbReference type="ARBA" id="ARBA00012381"/>
    </source>
</evidence>
<proteinExistence type="inferred from homology"/>
<dbReference type="InterPro" id="IPR049734">
    <property type="entry name" value="NudC-like_C"/>
</dbReference>
<name>A0A1I6KY33_9SPHN</name>
<comment type="cofactor">
    <cofactor evidence="1">
        <name>Mg(2+)</name>
        <dbReference type="ChEBI" id="CHEBI:18420"/>
    </cofactor>
</comment>
<evidence type="ECO:0000256" key="6">
    <source>
        <dbReference type="ARBA" id="ARBA00022801"/>
    </source>
</evidence>
<dbReference type="GO" id="GO:0035529">
    <property type="term" value="F:NADH pyrophosphatase activity"/>
    <property type="evidence" value="ECO:0007669"/>
    <property type="project" value="TreeGrafter"/>
</dbReference>
<comment type="cofactor">
    <cofactor evidence="2">
        <name>Zn(2+)</name>
        <dbReference type="ChEBI" id="CHEBI:29105"/>
    </cofactor>
</comment>
<keyword evidence="6" id="KW-0378">Hydrolase</keyword>
<evidence type="ECO:0000256" key="1">
    <source>
        <dbReference type="ARBA" id="ARBA00001946"/>
    </source>
</evidence>
<evidence type="ECO:0000256" key="9">
    <source>
        <dbReference type="ARBA" id="ARBA00023679"/>
    </source>
</evidence>
<dbReference type="EMBL" id="FOZG01000002">
    <property type="protein sequence ID" value="SFR96129.1"/>
    <property type="molecule type" value="Genomic_DNA"/>
</dbReference>
<dbReference type="GO" id="GO:0046872">
    <property type="term" value="F:metal ion binding"/>
    <property type="evidence" value="ECO:0007669"/>
    <property type="project" value="UniProtKB-KW"/>
</dbReference>
<evidence type="ECO:0000256" key="8">
    <source>
        <dbReference type="ARBA" id="ARBA00023027"/>
    </source>
</evidence>
<dbReference type="GO" id="GO:0006742">
    <property type="term" value="P:NADP+ catabolic process"/>
    <property type="evidence" value="ECO:0007669"/>
    <property type="project" value="TreeGrafter"/>
</dbReference>
<protein>
    <recommendedName>
        <fullName evidence="4">NAD(+) diphosphatase</fullName>
        <ecNumber evidence="4">3.6.1.22</ecNumber>
    </recommendedName>
</protein>
<dbReference type="AlphaFoldDB" id="A0A1I6KY33"/>
<dbReference type="PROSITE" id="PS00893">
    <property type="entry name" value="NUDIX_BOX"/>
    <property type="match status" value="1"/>
</dbReference>
<evidence type="ECO:0000313" key="11">
    <source>
        <dbReference type="EMBL" id="SFR96129.1"/>
    </source>
</evidence>
<keyword evidence="8" id="KW-0520">NAD</keyword>
<dbReference type="GO" id="GO:0005829">
    <property type="term" value="C:cytosol"/>
    <property type="evidence" value="ECO:0007669"/>
    <property type="project" value="TreeGrafter"/>
</dbReference>
<evidence type="ECO:0000256" key="3">
    <source>
        <dbReference type="ARBA" id="ARBA00009595"/>
    </source>
</evidence>
<dbReference type="SUPFAM" id="SSF55811">
    <property type="entry name" value="Nudix"/>
    <property type="match status" value="1"/>
</dbReference>
<feature type="domain" description="Nudix hydrolase" evidence="10">
    <location>
        <begin position="149"/>
        <end position="276"/>
    </location>
</feature>
<dbReference type="CDD" id="cd03429">
    <property type="entry name" value="NUDIX_NADH_pyrophosphatase_Nudt13"/>
    <property type="match status" value="1"/>
</dbReference>
<evidence type="ECO:0000256" key="7">
    <source>
        <dbReference type="ARBA" id="ARBA00022842"/>
    </source>
</evidence>
<dbReference type="InterPro" id="IPR050241">
    <property type="entry name" value="NAD-cap_RNA_hydrolase_NudC"/>
</dbReference>
<dbReference type="GO" id="GO:0019677">
    <property type="term" value="P:NAD+ catabolic process"/>
    <property type="evidence" value="ECO:0007669"/>
    <property type="project" value="TreeGrafter"/>
</dbReference>
<dbReference type="InterPro" id="IPR020084">
    <property type="entry name" value="NUDIX_hydrolase_CS"/>
</dbReference>
<dbReference type="NCBIfam" id="NF001299">
    <property type="entry name" value="PRK00241.1"/>
    <property type="match status" value="1"/>
</dbReference>
<dbReference type="InterPro" id="IPR015797">
    <property type="entry name" value="NUDIX_hydrolase-like_dom_sf"/>
</dbReference>
<dbReference type="Proteomes" id="UP000198824">
    <property type="component" value="Unassembled WGS sequence"/>
</dbReference>
<evidence type="ECO:0000256" key="2">
    <source>
        <dbReference type="ARBA" id="ARBA00001947"/>
    </source>
</evidence>
<keyword evidence="12" id="KW-1185">Reference proteome</keyword>
<dbReference type="InterPro" id="IPR000086">
    <property type="entry name" value="NUDIX_hydrolase_dom"/>
</dbReference>
<comment type="catalytic activity">
    <reaction evidence="9">
        <text>a 5'-end NAD(+)-phospho-ribonucleoside in mRNA + H2O = a 5'-end phospho-adenosine-phospho-ribonucleoside in mRNA + beta-nicotinamide D-ribonucleotide + 2 H(+)</text>
        <dbReference type="Rhea" id="RHEA:60876"/>
        <dbReference type="Rhea" id="RHEA-COMP:15698"/>
        <dbReference type="Rhea" id="RHEA-COMP:15719"/>
        <dbReference type="ChEBI" id="CHEBI:14649"/>
        <dbReference type="ChEBI" id="CHEBI:15377"/>
        <dbReference type="ChEBI" id="CHEBI:15378"/>
        <dbReference type="ChEBI" id="CHEBI:144029"/>
        <dbReference type="ChEBI" id="CHEBI:144051"/>
    </reaction>
    <physiologicalReaction direction="left-to-right" evidence="9">
        <dbReference type="Rhea" id="RHEA:60877"/>
    </physiologicalReaction>
</comment>
<dbReference type="PROSITE" id="PS51462">
    <property type="entry name" value="NUDIX"/>
    <property type="match status" value="1"/>
</dbReference>
<dbReference type="OrthoDB" id="9791656at2"/>
<dbReference type="InterPro" id="IPR015376">
    <property type="entry name" value="Znr_NADH_PPase"/>
</dbReference>
<dbReference type="Gene3D" id="3.90.79.20">
    <property type="match status" value="1"/>
</dbReference>
<dbReference type="Pfam" id="PF09297">
    <property type="entry name" value="Zn_ribbon_NUD"/>
    <property type="match status" value="1"/>
</dbReference>
<keyword evidence="5" id="KW-0479">Metal-binding</keyword>
<dbReference type="Gene3D" id="3.90.79.10">
    <property type="entry name" value="Nucleoside Triphosphate Pyrophosphohydrolase"/>
    <property type="match status" value="1"/>
</dbReference>
<dbReference type="EC" id="3.6.1.22" evidence="4"/>